<dbReference type="AlphaFoldDB" id="B9SXW9"/>
<evidence type="ECO:0000313" key="3">
    <source>
        <dbReference type="Proteomes" id="UP000008311"/>
    </source>
</evidence>
<keyword evidence="3" id="KW-1185">Reference proteome</keyword>
<reference evidence="3" key="1">
    <citation type="journal article" date="2010" name="Nat. Biotechnol.">
        <title>Draft genome sequence of the oilseed species Ricinus communis.</title>
        <authorList>
            <person name="Chan A.P."/>
            <person name="Crabtree J."/>
            <person name="Zhao Q."/>
            <person name="Lorenzi H."/>
            <person name="Orvis J."/>
            <person name="Puiu D."/>
            <person name="Melake-Berhan A."/>
            <person name="Jones K.M."/>
            <person name="Redman J."/>
            <person name="Chen G."/>
            <person name="Cahoon E.B."/>
            <person name="Gedil M."/>
            <person name="Stanke M."/>
            <person name="Haas B.J."/>
            <person name="Wortman J.R."/>
            <person name="Fraser-Liggett C.M."/>
            <person name="Ravel J."/>
            <person name="Rabinowicz P.D."/>
        </authorList>
    </citation>
    <scope>NUCLEOTIDE SEQUENCE [LARGE SCALE GENOMIC DNA]</scope>
    <source>
        <strain evidence="3">cv. Hale</strain>
    </source>
</reference>
<gene>
    <name evidence="2" type="ORF">RCOM_0974680</name>
</gene>
<evidence type="ECO:0000256" key="1">
    <source>
        <dbReference type="SAM" id="Phobius"/>
    </source>
</evidence>
<dbReference type="EMBL" id="EQ974235">
    <property type="protein sequence ID" value="EEF31551.1"/>
    <property type="molecule type" value="Genomic_DNA"/>
</dbReference>
<keyword evidence="1" id="KW-0472">Membrane</keyword>
<evidence type="ECO:0000313" key="2">
    <source>
        <dbReference type="EMBL" id="EEF31551.1"/>
    </source>
</evidence>
<proteinExistence type="predicted"/>
<name>B9SXW9_RICCO</name>
<dbReference type="STRING" id="3988.B9SXW9"/>
<evidence type="ECO:0008006" key="4">
    <source>
        <dbReference type="Google" id="ProtNLM"/>
    </source>
</evidence>
<dbReference type="Proteomes" id="UP000008311">
    <property type="component" value="Unassembled WGS sequence"/>
</dbReference>
<dbReference type="PANTHER" id="PTHR36361:SF1">
    <property type="entry name" value="PROTEIN APEM9"/>
    <property type="match status" value="1"/>
</dbReference>
<dbReference type="InParanoid" id="B9SXW9"/>
<keyword evidence="1" id="KW-0812">Transmembrane</keyword>
<dbReference type="PANTHER" id="PTHR36361">
    <property type="entry name" value="PROTEIN APEM9"/>
    <property type="match status" value="1"/>
</dbReference>
<protein>
    <recommendedName>
        <fullName evidence="4">3-phosphoinositide-dependent protein kinase-1</fullName>
    </recommendedName>
</protein>
<dbReference type="GO" id="GO:0015919">
    <property type="term" value="P:peroxisomal membrane transport"/>
    <property type="evidence" value="ECO:0007669"/>
    <property type="project" value="InterPro"/>
</dbReference>
<dbReference type="eggNOG" id="ENOG502QV2J">
    <property type="taxonomic scope" value="Eukaryota"/>
</dbReference>
<feature type="transmembrane region" description="Helical" evidence="1">
    <location>
        <begin position="292"/>
        <end position="312"/>
    </location>
</feature>
<organism evidence="2 3">
    <name type="scientific">Ricinus communis</name>
    <name type="common">Castor bean</name>
    <dbReference type="NCBI Taxonomy" id="3988"/>
    <lineage>
        <taxon>Eukaryota</taxon>
        <taxon>Viridiplantae</taxon>
        <taxon>Streptophyta</taxon>
        <taxon>Embryophyta</taxon>
        <taxon>Tracheophyta</taxon>
        <taxon>Spermatophyta</taxon>
        <taxon>Magnoliopsida</taxon>
        <taxon>eudicotyledons</taxon>
        <taxon>Gunneridae</taxon>
        <taxon>Pentapetalae</taxon>
        <taxon>rosids</taxon>
        <taxon>fabids</taxon>
        <taxon>Malpighiales</taxon>
        <taxon>Euphorbiaceae</taxon>
        <taxon>Acalyphoideae</taxon>
        <taxon>Acalypheae</taxon>
        <taxon>Ricinus</taxon>
    </lineage>
</organism>
<dbReference type="FunCoup" id="B9SXW9">
    <property type="interactions" value="1402"/>
</dbReference>
<accession>B9SXW9</accession>
<keyword evidence="1" id="KW-1133">Transmembrane helix</keyword>
<dbReference type="InterPro" id="IPR034571">
    <property type="entry name" value="APEM9"/>
</dbReference>
<dbReference type="OrthoDB" id="1919407at2759"/>
<dbReference type="KEGG" id="rcu:8267751"/>
<sequence>MALMDSNPATWEEIERSESYLVASMYEEAASVASSVLNKICNKNSINSNVKDQGGEEFELNDMMLSAGMVLVQSLSQLGRGSDILKELKQLFMSVDAIPVQVLLTGVCFQISEGSLLGVREFLEEFLGKWNFVEGRHYVLVDARIDANLQEGYDKSSILGVDEYMEVAEIYAVTLLGTALKDLDLAISWVEKAALPEERQQVLLRRLHSLYSLKATNSSQGSSLLPANDHDNHRLLSKKLDVSEESSEVLESKYLPNGETNVKQEILTLSRRVNPCLWWFRTINLKFGNARLVISNGKILLGCLAFLIYYVLRRKQATLKGIVRRQFFFIKKALVDIWQLGFSYQVNPLAAVQPLPAATRGGR</sequence>